<proteinExistence type="predicted"/>
<accession>A0A1I0PKM8</accession>
<dbReference type="OrthoDB" id="5337932at2"/>
<evidence type="ECO:0000256" key="6">
    <source>
        <dbReference type="SAM" id="MobiDB-lite"/>
    </source>
</evidence>
<dbReference type="AlphaFoldDB" id="A0A1I0PKM8"/>
<keyword evidence="2" id="KW-0349">Heme</keyword>
<keyword evidence="5" id="KW-0408">Iron</keyword>
<dbReference type="GO" id="GO:0046872">
    <property type="term" value="F:metal ion binding"/>
    <property type="evidence" value="ECO:0007669"/>
    <property type="project" value="UniProtKB-KW"/>
</dbReference>
<dbReference type="CDD" id="cd09625">
    <property type="entry name" value="DOMON_like_cytochrome"/>
    <property type="match status" value="1"/>
</dbReference>
<evidence type="ECO:0000256" key="1">
    <source>
        <dbReference type="ARBA" id="ARBA00022448"/>
    </source>
</evidence>
<keyword evidence="7" id="KW-0472">Membrane</keyword>
<keyword evidence="7" id="KW-0812">Transmembrane</keyword>
<dbReference type="InterPro" id="IPR019020">
    <property type="entry name" value="Cyt-c552/DMSO_Rdtase_haem-bd"/>
</dbReference>
<evidence type="ECO:0000256" key="3">
    <source>
        <dbReference type="ARBA" id="ARBA00022723"/>
    </source>
</evidence>
<evidence type="ECO:0000313" key="10">
    <source>
        <dbReference type="Proteomes" id="UP000199650"/>
    </source>
</evidence>
<feature type="transmembrane region" description="Helical" evidence="7">
    <location>
        <begin position="434"/>
        <end position="456"/>
    </location>
</feature>
<keyword evidence="4" id="KW-0249">Electron transport</keyword>
<evidence type="ECO:0000256" key="4">
    <source>
        <dbReference type="ARBA" id="ARBA00022982"/>
    </source>
</evidence>
<dbReference type="GO" id="GO:0020037">
    <property type="term" value="F:heme binding"/>
    <property type="evidence" value="ECO:0007669"/>
    <property type="project" value="InterPro"/>
</dbReference>
<keyword evidence="10" id="KW-1185">Reference proteome</keyword>
<dbReference type="Gene3D" id="2.60.40.1190">
    <property type="match status" value="1"/>
</dbReference>
<gene>
    <name evidence="9" type="ORF">SAMN05444851_1711</name>
</gene>
<protein>
    <submittedName>
        <fullName evidence="9">Ethylbenzene dehydrogenase</fullName>
    </submittedName>
</protein>
<keyword evidence="3" id="KW-0479">Metal-binding</keyword>
<evidence type="ECO:0000256" key="2">
    <source>
        <dbReference type="ARBA" id="ARBA00022617"/>
    </source>
</evidence>
<dbReference type="RefSeq" id="WP_091429867.1">
    <property type="nucleotide sequence ID" value="NZ_FOJB01000001.1"/>
</dbReference>
<dbReference type="STRING" id="1173584.SAMN05444851_1711"/>
<dbReference type="Proteomes" id="UP000199650">
    <property type="component" value="Unassembled WGS sequence"/>
</dbReference>
<keyword evidence="1" id="KW-0813">Transport</keyword>
<evidence type="ECO:0000313" key="9">
    <source>
        <dbReference type="EMBL" id="SEW14940.1"/>
    </source>
</evidence>
<reference evidence="9 10" key="1">
    <citation type="submission" date="2016-10" db="EMBL/GenBank/DDBJ databases">
        <authorList>
            <person name="de Groot N.N."/>
        </authorList>
    </citation>
    <scope>NUCLEOTIDE SEQUENCE [LARGE SCALE GENOMIC DNA]</scope>
    <source>
        <strain evidence="9 10">DSM 29439</strain>
    </source>
</reference>
<feature type="region of interest" description="Disordered" evidence="6">
    <location>
        <begin position="134"/>
        <end position="161"/>
    </location>
</feature>
<name>A0A1I0PKM8_9RHOB</name>
<evidence type="ECO:0000256" key="7">
    <source>
        <dbReference type="SAM" id="Phobius"/>
    </source>
</evidence>
<feature type="domain" description="Cytochrome c-552/DMSO reductase-like haem-binding" evidence="8">
    <location>
        <begin position="12"/>
        <end position="345"/>
    </location>
</feature>
<evidence type="ECO:0000256" key="5">
    <source>
        <dbReference type="ARBA" id="ARBA00023004"/>
    </source>
</evidence>
<organism evidence="9 10">
    <name type="scientific">Aliiroseovarius sediminilitoris</name>
    <dbReference type="NCBI Taxonomy" id="1173584"/>
    <lineage>
        <taxon>Bacteria</taxon>
        <taxon>Pseudomonadati</taxon>
        <taxon>Pseudomonadota</taxon>
        <taxon>Alphaproteobacteria</taxon>
        <taxon>Rhodobacterales</taxon>
        <taxon>Paracoccaceae</taxon>
        <taxon>Aliiroseovarius</taxon>
    </lineage>
</organism>
<evidence type="ECO:0000259" key="8">
    <source>
        <dbReference type="SMART" id="SM00887"/>
    </source>
</evidence>
<keyword evidence="7" id="KW-1133">Transmembrane helix</keyword>
<dbReference type="EMBL" id="FOJB01000001">
    <property type="protein sequence ID" value="SEW14940.1"/>
    <property type="molecule type" value="Genomic_DNA"/>
</dbReference>
<sequence length="463" mass="51901">MTRQTTYLAASAAIFSGLLVAAWVTHGTGIVRDDPERNIVIPGELDSTLQVKVAYDGETIWFRYRWPVERPAIFNDVLVYQDGKWEARGGESLGPNPQFLTEDRVAMMIDDGSVPLFSRYGGYITIGDGLTTFTGTPETDEERTKYLPSTRTDPNDFDTVRPESDLEKLRAAGQFIDLWQWRSSRSNPIGLGDDGLIAEAREGDTGTGPYSTNFDKATGQPKYMFAPDVAGYRALAFDDVVSGEVGFNDTYYLTAQTAVPFDPDFAWKNGDTIPRRFLQPESGSRGDVVQPAVARWRNGFWDVTLQRKMDTGNPLDDKIFRDGGSYDVAFAVFRNASTMRWHYISLPVSLGLGEPAQIQAKRSEPGQPDWTGPWTEVEVYYPGQVTWGRLTDPRQHPGADRVAARVPAAYQHSERQLALYGVEMEFADEIRRQWLWTLAMSLSLIVAFGVGMVLLFRRPEDRA</sequence>
<dbReference type="SMART" id="SM00887">
    <property type="entry name" value="EB_dh"/>
    <property type="match status" value="1"/>
</dbReference>
<dbReference type="Pfam" id="PF09459">
    <property type="entry name" value="EB_dh"/>
    <property type="match status" value="1"/>
</dbReference>